<gene>
    <name evidence="2" type="ORF">PSQ90_08370</name>
</gene>
<feature type="transmembrane region" description="Helical" evidence="1">
    <location>
        <begin position="6"/>
        <end position="30"/>
    </location>
</feature>
<dbReference type="RefSeq" id="WP_282212931.1">
    <property type="nucleotide sequence ID" value="NZ_CP118247.1"/>
</dbReference>
<keyword evidence="3" id="KW-1185">Reference proteome</keyword>
<dbReference type="EMBL" id="CP118247">
    <property type="protein sequence ID" value="WDR07418.1"/>
    <property type="molecule type" value="Genomic_DNA"/>
</dbReference>
<dbReference type="Pfam" id="PF08570">
    <property type="entry name" value="DUF1761"/>
    <property type="match status" value="1"/>
</dbReference>
<keyword evidence="1" id="KW-0812">Transmembrane</keyword>
<reference evidence="2 3" key="1">
    <citation type="submission" date="2023-02" db="EMBL/GenBank/DDBJ databases">
        <title>Devosia chondri sp. nov., isolated from the phycosphere of marine algae.</title>
        <authorList>
            <person name="Kim J.M."/>
            <person name="Lee J.K."/>
            <person name="Choi B.J."/>
            <person name="Bayburt H."/>
            <person name="Jeon C.O."/>
        </authorList>
    </citation>
    <scope>NUCLEOTIDE SEQUENCE [LARGE SCALE GENOMIC DNA]</scope>
    <source>
        <strain evidence="2 3">G2-5</strain>
    </source>
</reference>
<keyword evidence="1" id="KW-0472">Membrane</keyword>
<accession>A0ABY7Z176</accession>
<feature type="transmembrane region" description="Helical" evidence="1">
    <location>
        <begin position="51"/>
        <end position="75"/>
    </location>
</feature>
<name>A0ABY7Z176_9HYPH</name>
<feature type="transmembrane region" description="Helical" evidence="1">
    <location>
        <begin position="81"/>
        <end position="101"/>
    </location>
</feature>
<evidence type="ECO:0000256" key="1">
    <source>
        <dbReference type="SAM" id="Phobius"/>
    </source>
</evidence>
<evidence type="ECO:0000313" key="3">
    <source>
        <dbReference type="Proteomes" id="UP001222118"/>
    </source>
</evidence>
<keyword evidence="1" id="KW-1133">Transmembrane helix</keyword>
<proteinExistence type="predicted"/>
<sequence length="135" mass="14609">MFLHISVNWLAIILAVVASMALGMGWYMALSRQWLDALGKKPEDINSADPSPYIWSVAVQLVMAYFLAVLIPALTGAINPANGALVGAQLWFGFVITAMILNHRYQGAKWSLTFIDAGYLLGVLVLQGVVIGLFG</sequence>
<organism evidence="2 3">
    <name type="scientific">Devosia rhodophyticola</name>
    <dbReference type="NCBI Taxonomy" id="3026423"/>
    <lineage>
        <taxon>Bacteria</taxon>
        <taxon>Pseudomonadati</taxon>
        <taxon>Pseudomonadota</taxon>
        <taxon>Alphaproteobacteria</taxon>
        <taxon>Hyphomicrobiales</taxon>
        <taxon>Devosiaceae</taxon>
        <taxon>Devosia</taxon>
    </lineage>
</organism>
<dbReference type="InterPro" id="IPR013879">
    <property type="entry name" value="DUF1761"/>
</dbReference>
<dbReference type="Proteomes" id="UP001222118">
    <property type="component" value="Chromosome"/>
</dbReference>
<protein>
    <submittedName>
        <fullName evidence="2">DUF1761 domain-containing protein</fullName>
    </submittedName>
</protein>
<feature type="transmembrane region" description="Helical" evidence="1">
    <location>
        <begin position="113"/>
        <end position="134"/>
    </location>
</feature>
<evidence type="ECO:0000313" key="2">
    <source>
        <dbReference type="EMBL" id="WDR07418.1"/>
    </source>
</evidence>